<reference evidence="23" key="1">
    <citation type="journal article" date="2023" name="Arch. Microbiol.">
        <title>Desulfoferula mesophilus gen. nov. sp. nov., a mesophilic sulfate-reducing bacterium isolated from a brackish lake sediment.</title>
        <authorList>
            <person name="Watanabe T."/>
            <person name="Yabe T."/>
            <person name="Tsuji J.M."/>
            <person name="Fukui M."/>
        </authorList>
    </citation>
    <scope>NUCLEOTIDE SEQUENCE [LARGE SCALE GENOMIC DNA]</scope>
    <source>
        <strain evidence="23">12FAK</strain>
    </source>
</reference>
<protein>
    <recommendedName>
        <fullName evidence="17">Probable peptidoglycan glycosyltransferase FtsW</fullName>
        <ecNumber evidence="19">2.4.99.28</ecNumber>
    </recommendedName>
    <alternativeName>
        <fullName evidence="18">Cell division protein FtsW</fullName>
    </alternativeName>
    <alternativeName>
        <fullName evidence="15">Cell wall polymerase</fullName>
    </alternativeName>
    <alternativeName>
        <fullName evidence="14">Peptidoglycan polymerase</fullName>
    </alternativeName>
</protein>
<feature type="transmembrane region" description="Helical" evidence="21">
    <location>
        <begin position="316"/>
        <end position="341"/>
    </location>
</feature>
<evidence type="ECO:0000313" key="23">
    <source>
        <dbReference type="Proteomes" id="UP001366166"/>
    </source>
</evidence>
<feature type="transmembrane region" description="Helical" evidence="21">
    <location>
        <begin position="121"/>
        <end position="141"/>
    </location>
</feature>
<dbReference type="RefSeq" id="WP_338602072.1">
    <property type="nucleotide sequence ID" value="NZ_AP028679.1"/>
</dbReference>
<keyword evidence="13" id="KW-0961">Cell wall biogenesis/degradation</keyword>
<evidence type="ECO:0000256" key="16">
    <source>
        <dbReference type="ARBA" id="ARBA00038053"/>
    </source>
</evidence>
<comment type="catalytic activity">
    <reaction evidence="20">
        <text>[GlcNAc-(1-&gt;4)-Mur2Ac(oyl-L-Ala-gamma-D-Glu-L-Lys-D-Ala-D-Ala)](n)-di-trans,octa-cis-undecaprenyl diphosphate + beta-D-GlcNAc-(1-&gt;4)-Mur2Ac(oyl-L-Ala-gamma-D-Glu-L-Lys-D-Ala-D-Ala)-di-trans,octa-cis-undecaprenyl diphosphate = [GlcNAc-(1-&gt;4)-Mur2Ac(oyl-L-Ala-gamma-D-Glu-L-Lys-D-Ala-D-Ala)](n+1)-di-trans,octa-cis-undecaprenyl diphosphate + di-trans,octa-cis-undecaprenyl diphosphate + H(+)</text>
        <dbReference type="Rhea" id="RHEA:23708"/>
        <dbReference type="Rhea" id="RHEA-COMP:9602"/>
        <dbReference type="Rhea" id="RHEA-COMP:9603"/>
        <dbReference type="ChEBI" id="CHEBI:15378"/>
        <dbReference type="ChEBI" id="CHEBI:58405"/>
        <dbReference type="ChEBI" id="CHEBI:60033"/>
        <dbReference type="ChEBI" id="CHEBI:78435"/>
        <dbReference type="EC" id="2.4.99.28"/>
    </reaction>
</comment>
<feature type="transmembrane region" description="Helical" evidence="21">
    <location>
        <begin position="202"/>
        <end position="222"/>
    </location>
</feature>
<evidence type="ECO:0000256" key="4">
    <source>
        <dbReference type="ARBA" id="ARBA00022618"/>
    </source>
</evidence>
<dbReference type="KEGG" id="dmp:FAK_34240"/>
<proteinExistence type="inferred from homology"/>
<dbReference type="PANTHER" id="PTHR30474:SF2">
    <property type="entry name" value="PEPTIDOGLYCAN GLYCOSYLTRANSFERASE FTSW-RELATED"/>
    <property type="match status" value="1"/>
</dbReference>
<evidence type="ECO:0000256" key="1">
    <source>
        <dbReference type="ARBA" id="ARBA00004651"/>
    </source>
</evidence>
<keyword evidence="8" id="KW-0133">Cell shape</keyword>
<evidence type="ECO:0000256" key="17">
    <source>
        <dbReference type="ARBA" id="ARBA00041185"/>
    </source>
</evidence>
<dbReference type="InterPro" id="IPR013437">
    <property type="entry name" value="FtsW"/>
</dbReference>
<dbReference type="GO" id="GO:0071555">
    <property type="term" value="P:cell wall organization"/>
    <property type="evidence" value="ECO:0007669"/>
    <property type="project" value="UniProtKB-KW"/>
</dbReference>
<evidence type="ECO:0000256" key="19">
    <source>
        <dbReference type="ARBA" id="ARBA00044770"/>
    </source>
</evidence>
<feature type="transmembrane region" description="Helical" evidence="21">
    <location>
        <begin position="57"/>
        <end position="80"/>
    </location>
</feature>
<feature type="transmembrane region" description="Helical" evidence="21">
    <location>
        <begin position="353"/>
        <end position="376"/>
    </location>
</feature>
<dbReference type="GO" id="GO:0051301">
    <property type="term" value="P:cell division"/>
    <property type="evidence" value="ECO:0007669"/>
    <property type="project" value="UniProtKB-KW"/>
</dbReference>
<dbReference type="PANTHER" id="PTHR30474">
    <property type="entry name" value="CELL CYCLE PROTEIN"/>
    <property type="match status" value="1"/>
</dbReference>
<keyword evidence="3" id="KW-1003">Cell membrane</keyword>
<keyword evidence="4" id="KW-0132">Cell division</keyword>
<dbReference type="EMBL" id="AP028679">
    <property type="protein sequence ID" value="BEQ16358.1"/>
    <property type="molecule type" value="Genomic_DNA"/>
</dbReference>
<evidence type="ECO:0000256" key="5">
    <source>
        <dbReference type="ARBA" id="ARBA00022676"/>
    </source>
</evidence>
<dbReference type="InterPro" id="IPR001182">
    <property type="entry name" value="FtsW/RodA"/>
</dbReference>
<evidence type="ECO:0000256" key="11">
    <source>
        <dbReference type="ARBA" id="ARBA00023136"/>
    </source>
</evidence>
<keyword evidence="6" id="KW-0808">Transferase</keyword>
<dbReference type="GO" id="GO:0009252">
    <property type="term" value="P:peptidoglycan biosynthetic process"/>
    <property type="evidence" value="ECO:0007669"/>
    <property type="project" value="UniProtKB-KW"/>
</dbReference>
<dbReference type="Pfam" id="PF01098">
    <property type="entry name" value="FTSW_RODA_SPOVE"/>
    <property type="match status" value="1"/>
</dbReference>
<keyword evidence="23" id="KW-1185">Reference proteome</keyword>
<organism evidence="22 23">
    <name type="scientific">Desulfoferula mesophila</name>
    <dbReference type="NCBI Taxonomy" id="3058419"/>
    <lineage>
        <taxon>Bacteria</taxon>
        <taxon>Pseudomonadati</taxon>
        <taxon>Thermodesulfobacteriota</taxon>
        <taxon>Desulfarculia</taxon>
        <taxon>Desulfarculales</taxon>
        <taxon>Desulfarculaceae</taxon>
        <taxon>Desulfoferula</taxon>
    </lineage>
</organism>
<keyword evidence="9" id="KW-0573">Peptidoglycan synthesis</keyword>
<sequence length="382" mass="40618">MAEAVLEAPKSASTGQAVSRVGDPWLLLASLALAGVGLVMVYSAGSALAAQRYSDGAYFFKAQLLHVTAGIVVMGVVALMDYRRLARFTYPVLLGVLAALLLVLIPGVGHEAGGAVRWLRLGPFSLQPAEMAKLALVLYLAHSLSRHQEQIKTFSRGLLPHLGVTFLLILPVAAEPDLGMSVILFCLACLMLFVAGARFSYLLGLLALASPLVWVMVVHYPWRLKRILAFLDPWHDAGGAGFQIIHSFYALGSGGLWGVGLGAGKQKLFYLPEPHTDFIFSVLGEELGLWGVLLVLGLFLLLVIRGVKIALEARELFGTYLAMGSTLIIGLQAFINAGVVMGLLPTKGLTMPFISYGGSSLMVNFACVGILLSVAAGSGRKA</sequence>
<feature type="transmembrane region" description="Helical" evidence="21">
    <location>
        <begin position="287"/>
        <end position="304"/>
    </location>
</feature>
<evidence type="ECO:0000256" key="15">
    <source>
        <dbReference type="ARBA" id="ARBA00033270"/>
    </source>
</evidence>
<evidence type="ECO:0000256" key="9">
    <source>
        <dbReference type="ARBA" id="ARBA00022984"/>
    </source>
</evidence>
<evidence type="ECO:0000256" key="10">
    <source>
        <dbReference type="ARBA" id="ARBA00022989"/>
    </source>
</evidence>
<dbReference type="GO" id="GO:0008360">
    <property type="term" value="P:regulation of cell shape"/>
    <property type="evidence" value="ECO:0007669"/>
    <property type="project" value="UniProtKB-KW"/>
</dbReference>
<name>A0AAU9EH03_9BACT</name>
<accession>A0AAU9EH03</accession>
<evidence type="ECO:0000256" key="20">
    <source>
        <dbReference type="ARBA" id="ARBA00049902"/>
    </source>
</evidence>
<dbReference type="GO" id="GO:0008955">
    <property type="term" value="F:peptidoglycan glycosyltransferase activity"/>
    <property type="evidence" value="ECO:0007669"/>
    <property type="project" value="UniProtKB-EC"/>
</dbReference>
<feature type="transmembrane region" description="Helical" evidence="21">
    <location>
        <begin position="25"/>
        <end position="45"/>
    </location>
</feature>
<keyword evidence="5" id="KW-0328">Glycosyltransferase</keyword>
<evidence type="ECO:0000256" key="7">
    <source>
        <dbReference type="ARBA" id="ARBA00022692"/>
    </source>
</evidence>
<feature type="transmembrane region" description="Helical" evidence="21">
    <location>
        <begin position="178"/>
        <end position="195"/>
    </location>
</feature>
<dbReference type="GO" id="GO:0005886">
    <property type="term" value="C:plasma membrane"/>
    <property type="evidence" value="ECO:0007669"/>
    <property type="project" value="UniProtKB-SubCell"/>
</dbReference>
<evidence type="ECO:0000256" key="8">
    <source>
        <dbReference type="ARBA" id="ARBA00022960"/>
    </source>
</evidence>
<keyword evidence="11 21" id="KW-0472">Membrane</keyword>
<evidence type="ECO:0000256" key="3">
    <source>
        <dbReference type="ARBA" id="ARBA00022475"/>
    </source>
</evidence>
<dbReference type="EC" id="2.4.99.28" evidence="19"/>
<dbReference type="GO" id="GO:0015648">
    <property type="term" value="F:lipid-linked peptidoglycan transporter activity"/>
    <property type="evidence" value="ECO:0007669"/>
    <property type="project" value="TreeGrafter"/>
</dbReference>
<evidence type="ECO:0000256" key="2">
    <source>
        <dbReference type="ARBA" id="ARBA00004752"/>
    </source>
</evidence>
<feature type="transmembrane region" description="Helical" evidence="21">
    <location>
        <begin position="92"/>
        <end position="109"/>
    </location>
</feature>
<dbReference type="Proteomes" id="UP001366166">
    <property type="component" value="Chromosome"/>
</dbReference>
<evidence type="ECO:0000256" key="18">
    <source>
        <dbReference type="ARBA" id="ARBA00041418"/>
    </source>
</evidence>
<dbReference type="NCBIfam" id="TIGR02614">
    <property type="entry name" value="ftsW"/>
    <property type="match status" value="1"/>
</dbReference>
<dbReference type="GO" id="GO:0032153">
    <property type="term" value="C:cell division site"/>
    <property type="evidence" value="ECO:0007669"/>
    <property type="project" value="TreeGrafter"/>
</dbReference>
<evidence type="ECO:0000256" key="13">
    <source>
        <dbReference type="ARBA" id="ARBA00023316"/>
    </source>
</evidence>
<keyword evidence="7 21" id="KW-0812">Transmembrane</keyword>
<evidence type="ECO:0000256" key="6">
    <source>
        <dbReference type="ARBA" id="ARBA00022679"/>
    </source>
</evidence>
<dbReference type="PROSITE" id="PS00428">
    <property type="entry name" value="FTSW_RODA_SPOVE"/>
    <property type="match status" value="1"/>
</dbReference>
<comment type="subcellular location">
    <subcellularLocation>
        <location evidence="1">Cell membrane</location>
        <topology evidence="1">Multi-pass membrane protein</topology>
    </subcellularLocation>
</comment>
<comment type="pathway">
    <text evidence="2">Cell wall biogenesis; peptidoglycan biosynthesis.</text>
</comment>
<dbReference type="InterPro" id="IPR018365">
    <property type="entry name" value="Cell_cycle_FtsW-rel_CS"/>
</dbReference>
<evidence type="ECO:0000313" key="22">
    <source>
        <dbReference type="EMBL" id="BEQ16358.1"/>
    </source>
</evidence>
<gene>
    <name evidence="22" type="primary">ftsW</name>
    <name evidence="22" type="ORF">FAK_34240</name>
</gene>
<feature type="transmembrane region" description="Helical" evidence="21">
    <location>
        <begin position="153"/>
        <end position="172"/>
    </location>
</feature>
<evidence type="ECO:0000256" key="12">
    <source>
        <dbReference type="ARBA" id="ARBA00023306"/>
    </source>
</evidence>
<dbReference type="AlphaFoldDB" id="A0AAU9EH03"/>
<evidence type="ECO:0000256" key="21">
    <source>
        <dbReference type="SAM" id="Phobius"/>
    </source>
</evidence>
<keyword evidence="12" id="KW-0131">Cell cycle</keyword>
<keyword evidence="10 21" id="KW-1133">Transmembrane helix</keyword>
<comment type="similarity">
    <text evidence="16">Belongs to the SEDS family. FtsW subfamily.</text>
</comment>
<evidence type="ECO:0000256" key="14">
    <source>
        <dbReference type="ARBA" id="ARBA00032370"/>
    </source>
</evidence>